<evidence type="ECO:0000313" key="1">
    <source>
        <dbReference type="EMBL" id="SEH05759.1"/>
    </source>
</evidence>
<sequence length="339" mass="38883">MEPVFRQPGKCFRPFSQTAQVTCRGCSLQLQKVVTDFGADHAFGKVPQKLHEHYGITLSSSTIRRITGVHAQRIDDTHRREQKRPDKAGCAVLIGEMDGSMIPIVEIDEDSQDKRKNKKLSWKEAKLCLTHQPGSLTPRFDGIFQGTVKDAGQCWFDCALHNGFGKNTYLHAVGDGVPWIAEQVEHWFGAQGDYLIDFYHLCEYLAAAAPYCVADKDAEKIWFKQQKQAIKQGNRHQVMKALMPYLEPLSCKSKKTPVRDCWRYLKNRPDQFNYPKALEKGLPIGSGEIESAHRYVIQERLKLPGAWWKPEQAQHMLTLRINRANHEWDTYWAELRMAA</sequence>
<name>A0A1H6F8X6_9GAMM</name>
<proteinExistence type="predicted"/>
<evidence type="ECO:0000313" key="2">
    <source>
        <dbReference type="Proteomes" id="UP000236724"/>
    </source>
</evidence>
<dbReference type="RefSeq" id="WP_103919645.1">
    <property type="nucleotide sequence ID" value="NZ_FMSV02000378.1"/>
</dbReference>
<reference evidence="1 2" key="1">
    <citation type="submission" date="2016-10" db="EMBL/GenBank/DDBJ databases">
        <authorList>
            <person name="de Groot N.N."/>
        </authorList>
    </citation>
    <scope>NUCLEOTIDE SEQUENCE [LARGE SCALE GENOMIC DNA]</scope>
    <source>
        <strain evidence="1">MBHS1</strain>
    </source>
</reference>
<accession>A0A1H6F8X6</accession>
<evidence type="ECO:0008006" key="3">
    <source>
        <dbReference type="Google" id="ProtNLM"/>
    </source>
</evidence>
<keyword evidence="2" id="KW-1185">Reference proteome</keyword>
<dbReference type="OrthoDB" id="9204559at2"/>
<gene>
    <name evidence="1" type="ORF">MBHS_01614</name>
</gene>
<organism evidence="1 2">
    <name type="scientific">Candidatus Venteria ishoeyi</name>
    <dbReference type="NCBI Taxonomy" id="1899563"/>
    <lineage>
        <taxon>Bacteria</taxon>
        <taxon>Pseudomonadati</taxon>
        <taxon>Pseudomonadota</taxon>
        <taxon>Gammaproteobacteria</taxon>
        <taxon>Thiotrichales</taxon>
        <taxon>Thiotrichaceae</taxon>
        <taxon>Venteria</taxon>
    </lineage>
</organism>
<dbReference type="Proteomes" id="UP000236724">
    <property type="component" value="Unassembled WGS sequence"/>
</dbReference>
<protein>
    <recommendedName>
        <fullName evidence="3">ISKra4 family transposase</fullName>
    </recommendedName>
</protein>
<dbReference type="AlphaFoldDB" id="A0A1H6F8X6"/>
<dbReference type="EMBL" id="FMSV02000378">
    <property type="protein sequence ID" value="SEH05759.1"/>
    <property type="molecule type" value="Genomic_DNA"/>
</dbReference>